<reference evidence="3" key="1">
    <citation type="journal article" date="2016" name="Genome Announc.">
        <title>Complete genome sequence of Alkaliphilus metalliredigens strain QYMF, an alkaliphilic and metal-reducing bacterium isolated from borax-contaminated leachate ponds.</title>
        <authorList>
            <person name="Hwang C."/>
            <person name="Copeland A."/>
            <person name="Lucas S."/>
            <person name="Lapidus A."/>
            <person name="Barry K."/>
            <person name="Detter J.C."/>
            <person name="Glavina Del Rio T."/>
            <person name="Hammon N."/>
            <person name="Israni S."/>
            <person name="Dalin E."/>
            <person name="Tice H."/>
            <person name="Pitluck S."/>
            <person name="Chertkov O."/>
            <person name="Brettin T."/>
            <person name="Bruce D."/>
            <person name="Han C."/>
            <person name="Schmutz J."/>
            <person name="Larimer F."/>
            <person name="Land M.L."/>
            <person name="Hauser L."/>
            <person name="Kyrpides N."/>
            <person name="Mikhailova N."/>
            <person name="Ye Q."/>
            <person name="Zhou J."/>
            <person name="Richardson P."/>
            <person name="Fields M.W."/>
        </authorList>
    </citation>
    <scope>NUCLEOTIDE SEQUENCE [LARGE SCALE GENOMIC DNA]</scope>
    <source>
        <strain evidence="3">QYMF</strain>
    </source>
</reference>
<name>A6TR29_ALKMQ</name>
<dbReference type="HOGENOM" id="CLU_194471_2_0_9"/>
<proteinExistence type="predicted"/>
<dbReference type="KEGG" id="amt:Amet_2494"/>
<dbReference type="NCBIfam" id="TIGR02848">
    <property type="entry name" value="spore_III_AC"/>
    <property type="match status" value="1"/>
</dbReference>
<evidence type="ECO:0000256" key="1">
    <source>
        <dbReference type="SAM" id="Phobius"/>
    </source>
</evidence>
<dbReference type="Pfam" id="PF06686">
    <property type="entry name" value="SpoIIIAC"/>
    <property type="match status" value="1"/>
</dbReference>
<keyword evidence="1" id="KW-1133">Transmembrane helix</keyword>
<evidence type="ECO:0000313" key="2">
    <source>
        <dbReference type="EMBL" id="ABR48647.1"/>
    </source>
</evidence>
<dbReference type="AlphaFoldDB" id="A6TR29"/>
<gene>
    <name evidence="2" type="ordered locus">Amet_2494</name>
</gene>
<evidence type="ECO:0000313" key="3">
    <source>
        <dbReference type="Proteomes" id="UP000001572"/>
    </source>
</evidence>
<keyword evidence="1" id="KW-0472">Membrane</keyword>
<dbReference type="EMBL" id="CP000724">
    <property type="protein sequence ID" value="ABR48647.1"/>
    <property type="molecule type" value="Genomic_DNA"/>
</dbReference>
<dbReference type="InterPro" id="IPR009570">
    <property type="entry name" value="Spore_III_AC"/>
</dbReference>
<dbReference type="InterPro" id="IPR025664">
    <property type="entry name" value="Spore_III_AC/AD"/>
</dbReference>
<dbReference type="eggNOG" id="ENOG5032ZY3">
    <property type="taxonomic scope" value="Bacteria"/>
</dbReference>
<feature type="transmembrane region" description="Helical" evidence="1">
    <location>
        <begin position="7"/>
        <end position="26"/>
    </location>
</feature>
<feature type="transmembrane region" description="Helical" evidence="1">
    <location>
        <begin position="38"/>
        <end position="57"/>
    </location>
</feature>
<dbReference type="Proteomes" id="UP000001572">
    <property type="component" value="Chromosome"/>
</dbReference>
<keyword evidence="1" id="KW-0812">Transmembrane</keyword>
<keyword evidence="3" id="KW-1185">Reference proteome</keyword>
<organism evidence="2 3">
    <name type="scientific">Alkaliphilus metalliredigens (strain QYMF)</name>
    <dbReference type="NCBI Taxonomy" id="293826"/>
    <lineage>
        <taxon>Bacteria</taxon>
        <taxon>Bacillati</taxon>
        <taxon>Bacillota</taxon>
        <taxon>Clostridia</taxon>
        <taxon>Peptostreptococcales</taxon>
        <taxon>Natronincolaceae</taxon>
        <taxon>Alkaliphilus</taxon>
    </lineage>
</organism>
<sequence>MIMNVDLIFKIAAIGIVVAVLNQVLIRAGREEQAMMTTLVGIVVVLTMVINLINNLFDTVKTMFQLY</sequence>
<protein>
    <submittedName>
        <fullName evidence="2">Stage III sporulation AC family protein</fullName>
    </submittedName>
</protein>
<dbReference type="STRING" id="293826.Amet_2494"/>
<accession>A6TR29</accession>